<dbReference type="PROSITE" id="PS50893">
    <property type="entry name" value="ABC_TRANSPORTER_2"/>
    <property type="match status" value="1"/>
</dbReference>
<dbReference type="GO" id="GO:0016020">
    <property type="term" value="C:membrane"/>
    <property type="evidence" value="ECO:0007669"/>
    <property type="project" value="InterPro"/>
</dbReference>
<evidence type="ECO:0000313" key="6">
    <source>
        <dbReference type="EMBL" id="PIS09515.1"/>
    </source>
</evidence>
<dbReference type="GO" id="GO:0005524">
    <property type="term" value="F:ATP binding"/>
    <property type="evidence" value="ECO:0007669"/>
    <property type="project" value="UniProtKB-KW"/>
</dbReference>
<evidence type="ECO:0000256" key="4">
    <source>
        <dbReference type="ARBA" id="ARBA00022840"/>
    </source>
</evidence>
<dbReference type="EMBL" id="PEZT01000006">
    <property type="protein sequence ID" value="PIS09515.1"/>
    <property type="molecule type" value="Genomic_DNA"/>
</dbReference>
<dbReference type="InterPro" id="IPR015860">
    <property type="entry name" value="ABC_transpr_TagH-like"/>
</dbReference>
<evidence type="ECO:0000313" key="7">
    <source>
        <dbReference type="Proteomes" id="UP000230093"/>
    </source>
</evidence>
<dbReference type="GO" id="GO:0140359">
    <property type="term" value="F:ABC-type transporter activity"/>
    <property type="evidence" value="ECO:0007669"/>
    <property type="project" value="InterPro"/>
</dbReference>
<dbReference type="AlphaFoldDB" id="A0A2H0WAC7"/>
<feature type="domain" description="ABC transporter" evidence="5">
    <location>
        <begin position="8"/>
        <end position="239"/>
    </location>
</feature>
<dbReference type="InterPro" id="IPR003439">
    <property type="entry name" value="ABC_transporter-like_ATP-bd"/>
</dbReference>
<dbReference type="SUPFAM" id="SSF52540">
    <property type="entry name" value="P-loop containing nucleoside triphosphate hydrolases"/>
    <property type="match status" value="1"/>
</dbReference>
<keyword evidence="3" id="KW-0547">Nucleotide-binding</keyword>
<evidence type="ECO:0000256" key="2">
    <source>
        <dbReference type="ARBA" id="ARBA00022448"/>
    </source>
</evidence>
<keyword evidence="4 6" id="KW-0067">ATP-binding</keyword>
<dbReference type="Pfam" id="PF00005">
    <property type="entry name" value="ABC_tran"/>
    <property type="match status" value="1"/>
</dbReference>
<dbReference type="PANTHER" id="PTHR46743:SF2">
    <property type="entry name" value="TEICHOIC ACIDS EXPORT ATP-BINDING PROTEIN TAGH"/>
    <property type="match status" value="1"/>
</dbReference>
<evidence type="ECO:0000256" key="1">
    <source>
        <dbReference type="ARBA" id="ARBA00005417"/>
    </source>
</evidence>
<dbReference type="PANTHER" id="PTHR46743">
    <property type="entry name" value="TEICHOIC ACIDS EXPORT ATP-BINDING PROTEIN TAGH"/>
    <property type="match status" value="1"/>
</dbReference>
<dbReference type="GO" id="GO:0016887">
    <property type="term" value="F:ATP hydrolysis activity"/>
    <property type="evidence" value="ECO:0007669"/>
    <property type="project" value="InterPro"/>
</dbReference>
<gene>
    <name evidence="6" type="ORF">COT75_01135</name>
</gene>
<comment type="caution">
    <text evidence="6">The sequence shown here is derived from an EMBL/GenBank/DDBJ whole genome shotgun (WGS) entry which is preliminary data.</text>
</comment>
<comment type="similarity">
    <text evidence="1">Belongs to the ABC transporter superfamily.</text>
</comment>
<dbReference type="InterPro" id="IPR027417">
    <property type="entry name" value="P-loop_NTPase"/>
</dbReference>
<accession>A0A2H0WAC7</accession>
<evidence type="ECO:0000256" key="3">
    <source>
        <dbReference type="ARBA" id="ARBA00022741"/>
    </source>
</evidence>
<protein>
    <submittedName>
        <fullName evidence="6">ATP-binding protein</fullName>
    </submittedName>
</protein>
<dbReference type="InterPro" id="IPR003593">
    <property type="entry name" value="AAA+_ATPase"/>
</dbReference>
<evidence type="ECO:0000259" key="5">
    <source>
        <dbReference type="PROSITE" id="PS50893"/>
    </source>
</evidence>
<name>A0A2H0WAC7_9BACT</name>
<sequence>MSNQQLAIKIENLSKKYILHHEKPTLVESFLKKKEELWALKNINLEIKKGEKLGIIGPNGAGKSTLLKIICGITTPTTGTVNTNGRVASLIELTAGFHPDLTGEENIYVNGLLLGMSRKEIKNKFKAIVNFSELWHFIDSPFYTYSGGMMLRLGFSIAIHSDPDILIVDEVLAAGDQAFQEKCQERIKEFFKEKTILFVSHNLRMIKLLCPKAIWLDKGRIRSSGETKKVVKEYLAKYK</sequence>
<dbReference type="CDD" id="cd03220">
    <property type="entry name" value="ABC_KpsT_Wzt"/>
    <property type="match status" value="1"/>
</dbReference>
<keyword evidence="2" id="KW-0813">Transport</keyword>
<reference evidence="7" key="1">
    <citation type="submission" date="2017-09" db="EMBL/GenBank/DDBJ databases">
        <title>Depth-based differentiation of microbial function through sediment-hosted aquifers and enrichment of novel symbionts in the deep terrestrial subsurface.</title>
        <authorList>
            <person name="Probst A.J."/>
            <person name="Ladd B."/>
            <person name="Jarett J.K."/>
            <person name="Geller-Mcgrath D.E."/>
            <person name="Sieber C.M.K."/>
            <person name="Emerson J.B."/>
            <person name="Anantharaman K."/>
            <person name="Thomas B.C."/>
            <person name="Malmstrom R."/>
            <person name="Stieglmeier M."/>
            <person name="Klingl A."/>
            <person name="Woyke T."/>
            <person name="Ryan C.M."/>
            <person name="Banfield J.F."/>
        </authorList>
    </citation>
    <scope>NUCLEOTIDE SEQUENCE [LARGE SCALE GENOMIC DNA]</scope>
</reference>
<dbReference type="InterPro" id="IPR050683">
    <property type="entry name" value="Bact_Polysacc_Export_ATP-bd"/>
</dbReference>
<dbReference type="Proteomes" id="UP000230093">
    <property type="component" value="Unassembled WGS sequence"/>
</dbReference>
<proteinExistence type="inferred from homology"/>
<dbReference type="SMART" id="SM00382">
    <property type="entry name" value="AAA"/>
    <property type="match status" value="1"/>
</dbReference>
<dbReference type="Gene3D" id="3.40.50.300">
    <property type="entry name" value="P-loop containing nucleotide triphosphate hydrolases"/>
    <property type="match status" value="1"/>
</dbReference>
<organism evidence="6 7">
    <name type="scientific">Candidatus Beckwithbacteria bacterium CG10_big_fil_rev_8_21_14_0_10_34_10</name>
    <dbReference type="NCBI Taxonomy" id="1974495"/>
    <lineage>
        <taxon>Bacteria</taxon>
        <taxon>Candidatus Beckwithiibacteriota</taxon>
    </lineage>
</organism>